<protein>
    <submittedName>
        <fullName evidence="1">Uncharacterized protein</fullName>
    </submittedName>
</protein>
<proteinExistence type="predicted"/>
<evidence type="ECO:0000313" key="1">
    <source>
        <dbReference type="EMBL" id="CAD8202021.1"/>
    </source>
</evidence>
<dbReference type="Proteomes" id="UP000683925">
    <property type="component" value="Unassembled WGS sequence"/>
</dbReference>
<name>A0A8S1XLK8_PAROT</name>
<accession>A0A8S1XLK8</accession>
<comment type="caution">
    <text evidence="1">The sequence shown here is derived from an EMBL/GenBank/DDBJ whole genome shotgun (WGS) entry which is preliminary data.</text>
</comment>
<keyword evidence="2" id="KW-1185">Reference proteome</keyword>
<organism evidence="1 2">
    <name type="scientific">Paramecium octaurelia</name>
    <dbReference type="NCBI Taxonomy" id="43137"/>
    <lineage>
        <taxon>Eukaryota</taxon>
        <taxon>Sar</taxon>
        <taxon>Alveolata</taxon>
        <taxon>Ciliophora</taxon>
        <taxon>Intramacronucleata</taxon>
        <taxon>Oligohymenophorea</taxon>
        <taxon>Peniculida</taxon>
        <taxon>Parameciidae</taxon>
        <taxon>Paramecium</taxon>
    </lineage>
</organism>
<dbReference type="EMBL" id="CAJJDP010000126">
    <property type="protein sequence ID" value="CAD8202021.1"/>
    <property type="molecule type" value="Genomic_DNA"/>
</dbReference>
<dbReference type="AlphaFoldDB" id="A0A8S1XLK8"/>
<gene>
    <name evidence="1" type="ORF">POCTA_138.1.T1260037</name>
</gene>
<sequence length="96" mass="11514">MQQIYEKKINYLNTKIQLLTEESKQKDIVLQNLKNASSENQFEQQDKIQDLMNLGLQKQKMEDQQDKEIQKVKHSTRLIYKIFINKLEIGTLFQNK</sequence>
<reference evidence="1" key="1">
    <citation type="submission" date="2021-01" db="EMBL/GenBank/DDBJ databases">
        <authorList>
            <consortium name="Genoscope - CEA"/>
            <person name="William W."/>
        </authorList>
    </citation>
    <scope>NUCLEOTIDE SEQUENCE</scope>
</reference>
<evidence type="ECO:0000313" key="2">
    <source>
        <dbReference type="Proteomes" id="UP000683925"/>
    </source>
</evidence>